<evidence type="ECO:0000313" key="1">
    <source>
        <dbReference type="EMBL" id="KAF6759341.1"/>
    </source>
</evidence>
<comment type="caution">
    <text evidence="1">The sequence shown here is derived from an EMBL/GenBank/DDBJ whole genome shotgun (WGS) entry which is preliminary data.</text>
</comment>
<accession>A0A8H6I5V0</accession>
<dbReference type="AlphaFoldDB" id="A0A8H6I5V0"/>
<dbReference type="Proteomes" id="UP000521943">
    <property type="component" value="Unassembled WGS sequence"/>
</dbReference>
<dbReference type="OrthoDB" id="3255221at2759"/>
<protein>
    <submittedName>
        <fullName evidence="1">Uncharacterized protein</fullName>
    </submittedName>
</protein>
<name>A0A8H6I5V0_9AGAR</name>
<sequence length="195" mass="22549">MPFTTDAAWPAGLLKIFETCRHDLQSLQPLEDRYYGPYIKLLTYCFGPDHFDSFNFFIAPQSPRNDTIEFPMPTTVFDAQHRPLLIAEIRDDTWATEAYLRFKADTQMRQQYNSMLYDCPLPHLWGLSLLGTSLRVYRTDIATRIIKPVFEGHSNPNYVLPFDFLEGAWNIDILSQEGFEKMKEIIGDILGSAVL</sequence>
<evidence type="ECO:0000313" key="2">
    <source>
        <dbReference type="Proteomes" id="UP000521943"/>
    </source>
</evidence>
<proteinExistence type="predicted"/>
<dbReference type="EMBL" id="JACGCI010000015">
    <property type="protein sequence ID" value="KAF6759341.1"/>
    <property type="molecule type" value="Genomic_DNA"/>
</dbReference>
<organism evidence="1 2">
    <name type="scientific">Ephemerocybe angulata</name>
    <dbReference type="NCBI Taxonomy" id="980116"/>
    <lineage>
        <taxon>Eukaryota</taxon>
        <taxon>Fungi</taxon>
        <taxon>Dikarya</taxon>
        <taxon>Basidiomycota</taxon>
        <taxon>Agaricomycotina</taxon>
        <taxon>Agaricomycetes</taxon>
        <taxon>Agaricomycetidae</taxon>
        <taxon>Agaricales</taxon>
        <taxon>Agaricineae</taxon>
        <taxon>Psathyrellaceae</taxon>
        <taxon>Ephemerocybe</taxon>
    </lineage>
</organism>
<gene>
    <name evidence="1" type="ORF">DFP72DRAFT_806574</name>
</gene>
<reference evidence="1 2" key="1">
    <citation type="submission" date="2020-07" db="EMBL/GenBank/DDBJ databases">
        <title>Comparative genomics of pyrophilous fungi reveals a link between fire events and developmental genes.</title>
        <authorList>
            <consortium name="DOE Joint Genome Institute"/>
            <person name="Steindorff A.S."/>
            <person name="Carver A."/>
            <person name="Calhoun S."/>
            <person name="Stillman K."/>
            <person name="Liu H."/>
            <person name="Lipzen A."/>
            <person name="Pangilinan J."/>
            <person name="Labutti K."/>
            <person name="Bruns T.D."/>
            <person name="Grigoriev I.V."/>
        </authorList>
    </citation>
    <scope>NUCLEOTIDE SEQUENCE [LARGE SCALE GENOMIC DNA]</scope>
    <source>
        <strain evidence="1 2">CBS 144469</strain>
    </source>
</reference>
<keyword evidence="2" id="KW-1185">Reference proteome</keyword>